<dbReference type="PROSITE" id="PS01125">
    <property type="entry name" value="ROK"/>
    <property type="match status" value="1"/>
</dbReference>
<dbReference type="InterPro" id="IPR049874">
    <property type="entry name" value="ROK_cs"/>
</dbReference>
<keyword evidence="2" id="KW-0418">Kinase</keyword>
<proteinExistence type="inferred from homology"/>
<protein>
    <submittedName>
        <fullName evidence="2">Sugar kinase</fullName>
    </submittedName>
</protein>
<name>A0A8J4DP17_9ACTN</name>
<accession>A0A8J4DP17</accession>
<dbReference type="InterPro" id="IPR000600">
    <property type="entry name" value="ROK"/>
</dbReference>
<evidence type="ECO:0000313" key="3">
    <source>
        <dbReference type="Proteomes" id="UP000619260"/>
    </source>
</evidence>
<dbReference type="GO" id="GO:0016301">
    <property type="term" value="F:kinase activity"/>
    <property type="evidence" value="ECO:0007669"/>
    <property type="project" value="UniProtKB-KW"/>
</dbReference>
<sequence>MAAGTGDFGDIGGSTRTRLLRLLRDRGALSRAELADRLQVPRPRLLADLDALLQEELVQEAGPAASRGGRRSTLVTLAPSLRFAAVDLGATSINVEITDGRLEPVAAQAVTADIRSGPRAILQQVNEILSKFHAEGVYERLAAIGIGVPGPVSFRDGVPVSPPIMPGWDRFPVREILAREHGCPVVVDNDVNIMCVGERYGGVATSVDNLLFIKIGTGIGCGIQLGGEMYRGTDGSAGDIGHIQVDGHGPVCSCGNVGCLEALFGGAALARDATAAAKAGTSPALAERLRANGSVTARDVADGAAEGDVTCIRLIRDGGRRVGGVLAGLVSFINPSMIVIGGGLAGLGHILLAEIRSVVYHRSLPLATGNLPVVLSELGSRAGVVGAAVLASEVAYGQPS</sequence>
<dbReference type="EMBL" id="BOPF01000006">
    <property type="protein sequence ID" value="GIJ45054.1"/>
    <property type="molecule type" value="Genomic_DNA"/>
</dbReference>
<comment type="similarity">
    <text evidence="1">Belongs to the ROK (NagC/XylR) family.</text>
</comment>
<dbReference type="PANTHER" id="PTHR18964:SF173">
    <property type="entry name" value="GLUCOKINASE"/>
    <property type="match status" value="1"/>
</dbReference>
<dbReference type="Proteomes" id="UP000619260">
    <property type="component" value="Unassembled WGS sequence"/>
</dbReference>
<dbReference type="SUPFAM" id="SSF53067">
    <property type="entry name" value="Actin-like ATPase domain"/>
    <property type="match status" value="1"/>
</dbReference>
<dbReference type="Pfam" id="PF00480">
    <property type="entry name" value="ROK"/>
    <property type="match status" value="1"/>
</dbReference>
<dbReference type="InterPro" id="IPR036390">
    <property type="entry name" value="WH_DNA-bd_sf"/>
</dbReference>
<keyword evidence="3" id="KW-1185">Reference proteome</keyword>
<evidence type="ECO:0000313" key="2">
    <source>
        <dbReference type="EMBL" id="GIJ45054.1"/>
    </source>
</evidence>
<gene>
    <name evidence="2" type="ORF">Val02_19400</name>
</gene>
<keyword evidence="2" id="KW-0808">Transferase</keyword>
<organism evidence="2 3">
    <name type="scientific">Virgisporangium aliadipatigenens</name>
    <dbReference type="NCBI Taxonomy" id="741659"/>
    <lineage>
        <taxon>Bacteria</taxon>
        <taxon>Bacillati</taxon>
        <taxon>Actinomycetota</taxon>
        <taxon>Actinomycetes</taxon>
        <taxon>Micromonosporales</taxon>
        <taxon>Micromonosporaceae</taxon>
        <taxon>Virgisporangium</taxon>
    </lineage>
</organism>
<dbReference type="Gene3D" id="3.30.420.40">
    <property type="match status" value="2"/>
</dbReference>
<dbReference type="InterPro" id="IPR036388">
    <property type="entry name" value="WH-like_DNA-bd_sf"/>
</dbReference>
<dbReference type="InterPro" id="IPR043129">
    <property type="entry name" value="ATPase_NBD"/>
</dbReference>
<reference evidence="2" key="1">
    <citation type="submission" date="2021-01" db="EMBL/GenBank/DDBJ databases">
        <title>Whole genome shotgun sequence of Virgisporangium aliadipatigenens NBRC 105644.</title>
        <authorList>
            <person name="Komaki H."/>
            <person name="Tamura T."/>
        </authorList>
    </citation>
    <scope>NUCLEOTIDE SEQUENCE</scope>
    <source>
        <strain evidence="2">NBRC 105644</strain>
    </source>
</reference>
<dbReference type="SUPFAM" id="SSF46785">
    <property type="entry name" value="Winged helix' DNA-binding domain"/>
    <property type="match status" value="1"/>
</dbReference>
<comment type="caution">
    <text evidence="2">The sequence shown here is derived from an EMBL/GenBank/DDBJ whole genome shotgun (WGS) entry which is preliminary data.</text>
</comment>
<dbReference type="Gene3D" id="1.10.10.10">
    <property type="entry name" value="Winged helix-like DNA-binding domain superfamily/Winged helix DNA-binding domain"/>
    <property type="match status" value="1"/>
</dbReference>
<dbReference type="PANTHER" id="PTHR18964">
    <property type="entry name" value="ROK (REPRESSOR, ORF, KINASE) FAMILY"/>
    <property type="match status" value="1"/>
</dbReference>
<dbReference type="AlphaFoldDB" id="A0A8J4DP17"/>
<evidence type="ECO:0000256" key="1">
    <source>
        <dbReference type="ARBA" id="ARBA00006479"/>
    </source>
</evidence>
<dbReference type="RefSeq" id="WP_203898613.1">
    <property type="nucleotide sequence ID" value="NZ_BOPF01000006.1"/>
</dbReference>